<evidence type="ECO:0000256" key="2">
    <source>
        <dbReference type="ARBA" id="ARBA00022692"/>
    </source>
</evidence>
<evidence type="ECO:0000256" key="3">
    <source>
        <dbReference type="ARBA" id="ARBA00022989"/>
    </source>
</evidence>
<keyword evidence="2 5" id="KW-0812">Transmembrane</keyword>
<dbReference type="InterPro" id="IPR010445">
    <property type="entry name" value="LapA_dom"/>
</dbReference>
<evidence type="ECO:0000256" key="1">
    <source>
        <dbReference type="ARBA" id="ARBA00022475"/>
    </source>
</evidence>
<dbReference type="Gene3D" id="1.25.40.10">
    <property type="entry name" value="Tetratricopeptide repeat domain"/>
    <property type="match status" value="1"/>
</dbReference>
<dbReference type="GO" id="GO:0005886">
    <property type="term" value="C:plasma membrane"/>
    <property type="evidence" value="ECO:0007669"/>
    <property type="project" value="InterPro"/>
</dbReference>
<dbReference type="SUPFAM" id="SSF48452">
    <property type="entry name" value="TPR-like"/>
    <property type="match status" value="1"/>
</dbReference>
<name>A0A7C5X0N7_9AQUI</name>
<accession>A0A7C5X0N7</accession>
<dbReference type="Pfam" id="PF06305">
    <property type="entry name" value="LapA_dom"/>
    <property type="match status" value="1"/>
</dbReference>
<protein>
    <submittedName>
        <fullName evidence="7">DUF1049 domain-containing protein</fullName>
    </submittedName>
</protein>
<feature type="transmembrane region" description="Helical" evidence="5">
    <location>
        <begin position="36"/>
        <end position="59"/>
    </location>
</feature>
<evidence type="ECO:0000313" key="7">
    <source>
        <dbReference type="EMBL" id="HHO73755.1"/>
    </source>
</evidence>
<sequence>MRFIKLILLILLIALFLVFVFQNALIVEISFFNYKGYTPLFVLVLFSVFLGFLFAFLYFMPREWSLRRIVGDIKEGVERLNKGFLLKAEQSFQGNPLMETFACYSAYEREDINKLLNLSSPLCGLMLLKLHHIEEAKEKFERIIEQEPENLLALKGLRDINFLKGNLKDAVELQEKVLKNCEKWDRENQKKILAELLASLYITSKDGDHAEKAFDVYRTPLTYSAHIIAYADSGKERDAIKLFERSFEDGFHNQILMILVGKEALLTKLMDIIERRKDQINTIVLALVYLRLGLFSKVKPLLEVLPDYYRTLAVSSSSHREEDRMCAKILEGSLKAWECVCGTRYKEYTPMCANCLRWNKIELKL</sequence>
<gene>
    <name evidence="7" type="ORF">ENN04_03865</name>
</gene>
<dbReference type="AlphaFoldDB" id="A0A7C5X0N7"/>
<proteinExistence type="predicted"/>
<comment type="caution">
    <text evidence="7">The sequence shown here is derived from an EMBL/GenBank/DDBJ whole genome shotgun (WGS) entry which is preliminary data.</text>
</comment>
<evidence type="ECO:0000256" key="5">
    <source>
        <dbReference type="SAM" id="Phobius"/>
    </source>
</evidence>
<dbReference type="EMBL" id="DSAC01000047">
    <property type="protein sequence ID" value="HHO73755.1"/>
    <property type="molecule type" value="Genomic_DNA"/>
</dbReference>
<dbReference type="InterPro" id="IPR011990">
    <property type="entry name" value="TPR-like_helical_dom_sf"/>
</dbReference>
<keyword evidence="1" id="KW-1003">Cell membrane</keyword>
<reference evidence="7" key="1">
    <citation type="journal article" date="2020" name="mSystems">
        <title>Genome- and Community-Level Interaction Insights into Carbon Utilization and Element Cycling Functions of Hydrothermarchaeota in Hydrothermal Sediment.</title>
        <authorList>
            <person name="Zhou Z."/>
            <person name="Liu Y."/>
            <person name="Xu W."/>
            <person name="Pan J."/>
            <person name="Luo Z.H."/>
            <person name="Li M."/>
        </authorList>
    </citation>
    <scope>NUCLEOTIDE SEQUENCE [LARGE SCALE GENOMIC DNA]</scope>
    <source>
        <strain evidence="7">SpSt-114</strain>
    </source>
</reference>
<evidence type="ECO:0000256" key="4">
    <source>
        <dbReference type="ARBA" id="ARBA00023136"/>
    </source>
</evidence>
<keyword evidence="3 5" id="KW-1133">Transmembrane helix</keyword>
<feature type="domain" description="Lipopolysaccharide assembly protein A" evidence="6">
    <location>
        <begin position="22"/>
        <end position="80"/>
    </location>
</feature>
<evidence type="ECO:0000259" key="6">
    <source>
        <dbReference type="Pfam" id="PF06305"/>
    </source>
</evidence>
<organism evidence="7">
    <name type="scientific">Thermocrinis ruber</name>
    <dbReference type="NCBI Taxonomy" id="75906"/>
    <lineage>
        <taxon>Bacteria</taxon>
        <taxon>Pseudomonadati</taxon>
        <taxon>Aquificota</taxon>
        <taxon>Aquificia</taxon>
        <taxon>Aquificales</taxon>
        <taxon>Aquificaceae</taxon>
        <taxon>Thermocrinis</taxon>
    </lineage>
</organism>
<keyword evidence="4 5" id="KW-0472">Membrane</keyword>